<dbReference type="SUPFAM" id="SSF50199">
    <property type="entry name" value="Staphylococcal nuclease"/>
    <property type="match status" value="1"/>
</dbReference>
<evidence type="ECO:0000313" key="6">
    <source>
        <dbReference type="EMBL" id="EFM25616.1"/>
    </source>
</evidence>
<dbReference type="EC" id="3.1.31.1" evidence="6"/>
<dbReference type="Gene3D" id="2.40.50.90">
    <property type="match status" value="1"/>
</dbReference>
<dbReference type="HOGENOM" id="CLU_046484_5_3_9"/>
<protein>
    <submittedName>
        <fullName evidence="6">Nuclease-like protein</fullName>
        <ecNumber evidence="6">3.1.31.1</ecNumber>
    </submittedName>
</protein>
<dbReference type="AlphaFoldDB" id="E0NKS5"/>
<dbReference type="Proteomes" id="UP000003280">
    <property type="component" value="Unassembled WGS sequence"/>
</dbReference>
<reference evidence="6 7" key="1">
    <citation type="submission" date="2010-07" db="EMBL/GenBank/DDBJ databases">
        <authorList>
            <person name="Muzny D."/>
            <person name="Qin X."/>
            <person name="Deng J."/>
            <person name="Jiang H."/>
            <person name="Liu Y."/>
            <person name="Qu J."/>
            <person name="Song X.-Z."/>
            <person name="Zhang L."/>
            <person name="Thornton R."/>
            <person name="Coyle M."/>
            <person name="Francisco L."/>
            <person name="Jackson L."/>
            <person name="Javaid M."/>
            <person name="Korchina V."/>
            <person name="Kovar C."/>
            <person name="Mata R."/>
            <person name="Mathew T."/>
            <person name="Ngo R."/>
            <person name="Nguyen L."/>
            <person name="Nguyen N."/>
            <person name="Okwuonu G."/>
            <person name="Ongeri F."/>
            <person name="Pham C."/>
            <person name="Simmons D."/>
            <person name="Wilczek-Boney K."/>
            <person name="Hale W."/>
            <person name="Jakkamsetti A."/>
            <person name="Pham P."/>
            <person name="Ruth R."/>
            <person name="San Lucas F."/>
            <person name="Warren J."/>
            <person name="Zhang J."/>
            <person name="Zhao Z."/>
            <person name="Zhou C."/>
            <person name="Zhu D."/>
            <person name="Lee S."/>
            <person name="Bess C."/>
            <person name="Blankenburg K."/>
            <person name="Forbes L."/>
            <person name="Fu Q."/>
            <person name="Gubbala S."/>
            <person name="Hirani K."/>
            <person name="Jayaseelan J.C."/>
            <person name="Lara F."/>
            <person name="Munidasa M."/>
            <person name="Palculict T."/>
            <person name="Patil S."/>
            <person name="Pu L.-L."/>
            <person name="Saada N."/>
            <person name="Tang L."/>
            <person name="Weissenberger G."/>
            <person name="Zhu Y."/>
            <person name="Hemphill L."/>
            <person name="Shang Y."/>
            <person name="Youmans B."/>
            <person name="Ayvaz T."/>
            <person name="Ross M."/>
            <person name="Santibanez J."/>
            <person name="Aqrawi P."/>
            <person name="Gross S."/>
            <person name="Joshi V."/>
            <person name="Fowler G."/>
            <person name="Nazareth L."/>
            <person name="Reid J."/>
            <person name="Worley K."/>
            <person name="Petrosino J."/>
            <person name="Highlander S."/>
            <person name="Gibbs R."/>
        </authorList>
    </citation>
    <scope>NUCLEOTIDE SEQUENCE [LARGE SCALE GENOMIC DNA]</scope>
    <source>
        <strain evidence="6 7">ATCC BAA-1640</strain>
    </source>
</reference>
<dbReference type="GO" id="GO:1990599">
    <property type="term" value="F:3' overhang single-stranded DNA endodeoxyribonuclease activity"/>
    <property type="evidence" value="ECO:0007669"/>
    <property type="project" value="UniProtKB-EC"/>
</dbReference>
<dbReference type="PROSITE" id="PS50830">
    <property type="entry name" value="TNASE_3"/>
    <property type="match status" value="1"/>
</dbReference>
<keyword evidence="4" id="KW-0812">Transmembrane</keyword>
<keyword evidence="7" id="KW-1185">Reference proteome</keyword>
<evidence type="ECO:0000256" key="2">
    <source>
        <dbReference type="ARBA" id="ARBA00022759"/>
    </source>
</evidence>
<keyword evidence="1" id="KW-0540">Nuclease</keyword>
<proteinExistence type="predicted"/>
<feature type="domain" description="TNase-like" evidence="5">
    <location>
        <begin position="39"/>
        <end position="177"/>
    </location>
</feature>
<keyword evidence="4" id="KW-0472">Membrane</keyword>
<dbReference type="PANTHER" id="PTHR12302:SF3">
    <property type="entry name" value="SERINE_THREONINE-PROTEIN KINASE 31"/>
    <property type="match status" value="1"/>
</dbReference>
<name>E0NKS5_9FIRM</name>
<dbReference type="InterPro" id="IPR016071">
    <property type="entry name" value="Staphylococal_nuclease_OB-fold"/>
</dbReference>
<dbReference type="STRING" id="862517.HMPREF9225_0764"/>
<accession>E0NKS5</accession>
<evidence type="ECO:0000259" key="5">
    <source>
        <dbReference type="PROSITE" id="PS50830"/>
    </source>
</evidence>
<feature type="transmembrane region" description="Helical" evidence="4">
    <location>
        <begin position="12"/>
        <end position="31"/>
    </location>
</feature>
<dbReference type="eggNOG" id="COG1525">
    <property type="taxonomic scope" value="Bacteria"/>
</dbReference>
<organism evidence="6 7">
    <name type="scientific">Peptoniphilus duerdenii ATCC BAA-1640</name>
    <dbReference type="NCBI Taxonomy" id="862517"/>
    <lineage>
        <taxon>Bacteria</taxon>
        <taxon>Bacillati</taxon>
        <taxon>Bacillota</taxon>
        <taxon>Tissierellia</taxon>
        <taxon>Tissierellales</taxon>
        <taxon>Peptoniphilaceae</taxon>
        <taxon>Peptoniphilus</taxon>
    </lineage>
</organism>
<sequence length="186" mass="21701">MKNDKIKNKTLLRRLLLAFLILVLYFGVDYYNKTAAAPTFEKVKVTKVVDGDTFYVGPDKVRVIGINTPEFGEEKEELGEEAKIRAEELILNKTVYLKTGKELEDKYGRNLRYVFLINPKKEKNVDEKMIRENTLEGILLKEGLARCYFFKPNNDYEETFRKIEKEARENKEGMWKISTEGTTRGN</sequence>
<dbReference type="InterPro" id="IPR035437">
    <property type="entry name" value="SNase_OB-fold_sf"/>
</dbReference>
<dbReference type="RefSeq" id="WP_008901579.1">
    <property type="nucleotide sequence ID" value="NZ_GL397071.1"/>
</dbReference>
<evidence type="ECO:0000313" key="7">
    <source>
        <dbReference type="Proteomes" id="UP000003280"/>
    </source>
</evidence>
<gene>
    <name evidence="6" type="primary">nucH</name>
    <name evidence="6" type="ORF">HMPREF9225_0764</name>
</gene>
<dbReference type="PANTHER" id="PTHR12302">
    <property type="entry name" value="EBNA2 BINDING PROTEIN P100"/>
    <property type="match status" value="1"/>
</dbReference>
<evidence type="ECO:0000256" key="4">
    <source>
        <dbReference type="SAM" id="Phobius"/>
    </source>
</evidence>
<dbReference type="SMART" id="SM00318">
    <property type="entry name" value="SNc"/>
    <property type="match status" value="1"/>
</dbReference>
<dbReference type="EMBL" id="AEEH01000029">
    <property type="protein sequence ID" value="EFM25616.1"/>
    <property type="molecule type" value="Genomic_DNA"/>
</dbReference>
<comment type="caution">
    <text evidence="6">The sequence shown here is derived from an EMBL/GenBank/DDBJ whole genome shotgun (WGS) entry which is preliminary data.</text>
</comment>
<keyword evidence="3 6" id="KW-0378">Hydrolase</keyword>
<evidence type="ECO:0000256" key="1">
    <source>
        <dbReference type="ARBA" id="ARBA00022722"/>
    </source>
</evidence>
<evidence type="ECO:0000256" key="3">
    <source>
        <dbReference type="ARBA" id="ARBA00022801"/>
    </source>
</evidence>
<dbReference type="Pfam" id="PF00565">
    <property type="entry name" value="SNase"/>
    <property type="match status" value="1"/>
</dbReference>
<keyword evidence="2" id="KW-0255">Endonuclease</keyword>
<dbReference type="OrthoDB" id="4376109at2"/>
<keyword evidence="4" id="KW-1133">Transmembrane helix</keyword>